<dbReference type="SMART" id="SM00184">
    <property type="entry name" value="RING"/>
    <property type="match status" value="1"/>
</dbReference>
<dbReference type="PANTHER" id="PTHR45969">
    <property type="entry name" value="RING ZINC FINGER PROTEIN-RELATED"/>
    <property type="match status" value="1"/>
</dbReference>
<dbReference type="Proteomes" id="UP000189580">
    <property type="component" value="Chromosome a"/>
</dbReference>
<evidence type="ECO:0000256" key="2">
    <source>
        <dbReference type="ARBA" id="ARBA00022771"/>
    </source>
</evidence>
<feature type="compositionally biased region" description="Acidic residues" evidence="5">
    <location>
        <begin position="448"/>
        <end position="484"/>
    </location>
</feature>
<dbReference type="InterPro" id="IPR013083">
    <property type="entry name" value="Znf_RING/FYVE/PHD"/>
</dbReference>
<dbReference type="CDD" id="cd16461">
    <property type="entry name" value="RING-H2_EL5-like"/>
    <property type="match status" value="1"/>
</dbReference>
<feature type="compositionally biased region" description="Acidic residues" evidence="5">
    <location>
        <begin position="859"/>
        <end position="874"/>
    </location>
</feature>
<feature type="region of interest" description="Disordered" evidence="5">
    <location>
        <begin position="274"/>
        <end position="302"/>
    </location>
</feature>
<keyword evidence="3" id="KW-0862">Zinc</keyword>
<dbReference type="PANTHER" id="PTHR45969:SF81">
    <property type="entry name" value="OS08G0157400 PROTEIN"/>
    <property type="match status" value="1"/>
</dbReference>
<dbReference type="AlphaFoldDB" id="A0A161HKH3"/>
<evidence type="ECO:0000313" key="7">
    <source>
        <dbReference type="EMBL" id="ANB12198.1"/>
    </source>
</evidence>
<evidence type="ECO:0000256" key="1">
    <source>
        <dbReference type="ARBA" id="ARBA00022723"/>
    </source>
</evidence>
<dbReference type="Gene3D" id="3.30.40.10">
    <property type="entry name" value="Zinc/RING finger domain, C3HC4 (zinc finger)"/>
    <property type="match status" value="1"/>
</dbReference>
<feature type="compositionally biased region" description="Low complexity" evidence="5">
    <location>
        <begin position="330"/>
        <end position="353"/>
    </location>
</feature>
<evidence type="ECO:0000313" key="8">
    <source>
        <dbReference type="Proteomes" id="UP000189580"/>
    </source>
</evidence>
<feature type="region of interest" description="Disordered" evidence="5">
    <location>
        <begin position="774"/>
        <end position="797"/>
    </location>
</feature>
<evidence type="ECO:0000259" key="6">
    <source>
        <dbReference type="PROSITE" id="PS50089"/>
    </source>
</evidence>
<evidence type="ECO:0000256" key="4">
    <source>
        <dbReference type="PROSITE-ProRule" id="PRU00175"/>
    </source>
</evidence>
<sequence length="1033" mass="113420">MSNESGDSPPYDYTDDEEDSIYFTENGLPRHICRCNAHNNQTETHIPDAVSGDANIPTQSVYVVASPGIQVPIHPSAPPPSQVAPPANTNQIIFKGSYYYSIPFHSTSGSVSEMDNYQQPAVSPQTAQSVQPASQIHIQNGQGYQPQVLEPAVYANPQTFYQVPQVPQVPQVHSDPRIVQPAPATPISAQHSMVYATQHQQPVSPFASGHTTAPAMTYIMPYYASHGPAPVTIQSVPHGPALVTIQPASYGPAPVTIQSAPHGPAPVTIQLAPVHTQQQSPSSVQTSPPPSDSQPPRPVLSKGKSVFASIIINRNGARTESESSVEPEEPSSASSSESLSSESASDSSSGSSQRRQRADSSDEDSEPDDNSRRKRLSRFPPTLNEFIGRLPKNYGSEFNSILSAPTRISAPTSTYRPATQTAKEKFVTIVYKTEDGLEIHQMGCQLLESDEYGSDDTESSINEDDEEEEEEEEEGEEEYGEEPGEGLRQMIYYEDSSSELDSDAIEEFNAAGFDYYNPPTSDSNHPIRRMTREQRELCYQRIFEGSEDEDLMVSIMAEKYRYRFLTRHANKIGVLVGRLTHFTAIALVGQDWAGEGIVYERSRGPFDGRLFDPETVDVFVENITSGYLMGEVANAMDHEFGTPDHDGGYLEDEAEYFRKYGPHVDCRLFNRPHNFFRMFRFRRAAADGRVPILAVGIKPINDEEGDSGFPETGLDGMGGTVGLEHLEALADGRRSPDSTMDMPVRVSAYSSWVRESHLSSDADAAAAAASTALSGSPATSPIGSASAPGSGSDAGSDADADDFLLEFTSENAIFKTLLDELRETTAKELCDDPEVRAAESRKDSRIYVIASVRDYQRVEDDDPDYNQETDDEEAGPSCQPSSSTSDSEEGGRRWAVHIIAGMFDLDHPIISRRERVVDVPSFAELVDLDGYLDHVDNCIVSQRDLGLAYNTFVLGETPDTKEVCHICLDGYTAGQECRRLRRCKHVFHKTCIDSWLLGSRNTCPFCRGQGVKRAPTSWFSSGSSDEELEFSDD</sequence>
<feature type="region of interest" description="Disordered" evidence="5">
    <location>
        <begin position="314"/>
        <end position="391"/>
    </location>
</feature>
<dbReference type="GO" id="GO:0008270">
    <property type="term" value="F:zinc ion binding"/>
    <property type="evidence" value="ECO:0007669"/>
    <property type="project" value="UniProtKB-KW"/>
</dbReference>
<keyword evidence="2 4" id="KW-0863">Zinc-finger</keyword>
<dbReference type="RefSeq" id="XP_018734675.1">
    <property type="nucleotide sequence ID" value="XM_018881487.1"/>
</dbReference>
<dbReference type="OrthoDB" id="3994356at2759"/>
<feature type="compositionally biased region" description="Acidic residues" evidence="5">
    <location>
        <begin position="1024"/>
        <end position="1033"/>
    </location>
</feature>
<accession>A0A161HKH3</accession>
<proteinExistence type="predicted"/>
<feature type="compositionally biased region" description="Low complexity" evidence="5">
    <location>
        <begin position="277"/>
        <end position="286"/>
    </location>
</feature>
<dbReference type="Pfam" id="PF13639">
    <property type="entry name" value="zf-RING_2"/>
    <property type="match status" value="1"/>
</dbReference>
<evidence type="ECO:0000256" key="5">
    <source>
        <dbReference type="SAM" id="MobiDB-lite"/>
    </source>
</evidence>
<feature type="region of interest" description="Disordered" evidence="5">
    <location>
        <begin position="1012"/>
        <end position="1033"/>
    </location>
</feature>
<feature type="region of interest" description="Disordered" evidence="5">
    <location>
        <begin position="448"/>
        <end position="486"/>
    </location>
</feature>
<feature type="compositionally biased region" description="Pro residues" evidence="5">
    <location>
        <begin position="287"/>
        <end position="298"/>
    </location>
</feature>
<dbReference type="KEGG" id="slb:AWJ20_442"/>
<dbReference type="PROSITE" id="PS50089">
    <property type="entry name" value="ZF_RING_2"/>
    <property type="match status" value="1"/>
</dbReference>
<dbReference type="GeneID" id="30036550"/>
<reference evidence="7 8" key="1">
    <citation type="submission" date="2016-02" db="EMBL/GenBank/DDBJ databases">
        <title>Complete genome sequence and transcriptome regulation of the pentose utilising yeast Sugiyamaella lignohabitans.</title>
        <authorList>
            <person name="Bellasio M."/>
            <person name="Peymann A."/>
            <person name="Valli M."/>
            <person name="Sipitzky M."/>
            <person name="Graf A."/>
            <person name="Sauer M."/>
            <person name="Marx H."/>
            <person name="Mattanovich D."/>
        </authorList>
    </citation>
    <scope>NUCLEOTIDE SEQUENCE [LARGE SCALE GENOMIC DNA]</scope>
    <source>
        <strain evidence="7 8">CBS 10342</strain>
    </source>
</reference>
<gene>
    <name evidence="7" type="primary">pep3</name>
    <name evidence="7" type="ORF">AWJ20_442</name>
</gene>
<dbReference type="SUPFAM" id="SSF57850">
    <property type="entry name" value="RING/U-box"/>
    <property type="match status" value="1"/>
</dbReference>
<name>A0A161HKH3_9ASCO</name>
<keyword evidence="8" id="KW-1185">Reference proteome</keyword>
<protein>
    <submittedName>
        <fullName evidence="7">Ubiquitin-protein ligase E3 (Predicted)</fullName>
    </submittedName>
</protein>
<dbReference type="EMBL" id="CP014501">
    <property type="protein sequence ID" value="ANB12198.1"/>
    <property type="molecule type" value="Genomic_DNA"/>
</dbReference>
<feature type="region of interest" description="Disordered" evidence="5">
    <location>
        <begin position="857"/>
        <end position="891"/>
    </location>
</feature>
<dbReference type="GO" id="GO:0061630">
    <property type="term" value="F:ubiquitin protein ligase activity"/>
    <property type="evidence" value="ECO:0007669"/>
    <property type="project" value="TreeGrafter"/>
</dbReference>
<organism evidence="7 8">
    <name type="scientific">Sugiyamaella lignohabitans</name>
    <dbReference type="NCBI Taxonomy" id="796027"/>
    <lineage>
        <taxon>Eukaryota</taxon>
        <taxon>Fungi</taxon>
        <taxon>Dikarya</taxon>
        <taxon>Ascomycota</taxon>
        <taxon>Saccharomycotina</taxon>
        <taxon>Dipodascomycetes</taxon>
        <taxon>Dipodascales</taxon>
        <taxon>Trichomonascaceae</taxon>
        <taxon>Sugiyamaella</taxon>
    </lineage>
</organism>
<dbReference type="InterPro" id="IPR001841">
    <property type="entry name" value="Znf_RING"/>
</dbReference>
<evidence type="ECO:0000256" key="3">
    <source>
        <dbReference type="ARBA" id="ARBA00022833"/>
    </source>
</evidence>
<feature type="compositionally biased region" description="Low complexity" evidence="5">
    <location>
        <begin position="774"/>
        <end position="795"/>
    </location>
</feature>
<keyword evidence="7" id="KW-0436">Ligase</keyword>
<feature type="domain" description="RING-type" evidence="6">
    <location>
        <begin position="964"/>
        <end position="1007"/>
    </location>
</feature>
<dbReference type="GO" id="GO:0016874">
    <property type="term" value="F:ligase activity"/>
    <property type="evidence" value="ECO:0007669"/>
    <property type="project" value="UniProtKB-KW"/>
</dbReference>
<dbReference type="GO" id="GO:0016567">
    <property type="term" value="P:protein ubiquitination"/>
    <property type="evidence" value="ECO:0007669"/>
    <property type="project" value="TreeGrafter"/>
</dbReference>
<keyword evidence="1" id="KW-0479">Metal-binding</keyword>